<evidence type="ECO:0000256" key="1">
    <source>
        <dbReference type="SAM" id="Phobius"/>
    </source>
</evidence>
<dbReference type="Gramene" id="CDY25378">
    <property type="protein sequence ID" value="CDY25378"/>
    <property type="gene ID" value="GSBRNA2T00029506001"/>
</dbReference>
<keyword evidence="1" id="KW-0472">Membrane</keyword>
<evidence type="ECO:0000313" key="3">
    <source>
        <dbReference type="Proteomes" id="UP000028999"/>
    </source>
</evidence>
<protein>
    <submittedName>
        <fullName evidence="2">BnaA05g19060D protein</fullName>
    </submittedName>
</protein>
<evidence type="ECO:0000313" key="2">
    <source>
        <dbReference type="EMBL" id="CDY25378.1"/>
    </source>
</evidence>
<proteinExistence type="predicted"/>
<dbReference type="PaxDb" id="3708-A0A078GL84"/>
<keyword evidence="1" id="KW-1133">Transmembrane helix</keyword>
<feature type="transmembrane region" description="Helical" evidence="1">
    <location>
        <begin position="27"/>
        <end position="49"/>
    </location>
</feature>
<reference evidence="2 3" key="1">
    <citation type="journal article" date="2014" name="Science">
        <title>Plant genetics. Early allopolyploid evolution in the post-Neolithic Brassica napus oilseed genome.</title>
        <authorList>
            <person name="Chalhoub B."/>
            <person name="Denoeud F."/>
            <person name="Liu S."/>
            <person name="Parkin I.A."/>
            <person name="Tang H."/>
            <person name="Wang X."/>
            <person name="Chiquet J."/>
            <person name="Belcram H."/>
            <person name="Tong C."/>
            <person name="Samans B."/>
            <person name="Correa M."/>
            <person name="Da Silva C."/>
            <person name="Just J."/>
            <person name="Falentin C."/>
            <person name="Koh C.S."/>
            <person name="Le Clainche I."/>
            <person name="Bernard M."/>
            <person name="Bento P."/>
            <person name="Noel B."/>
            <person name="Labadie K."/>
            <person name="Alberti A."/>
            <person name="Charles M."/>
            <person name="Arnaud D."/>
            <person name="Guo H."/>
            <person name="Daviaud C."/>
            <person name="Alamery S."/>
            <person name="Jabbari K."/>
            <person name="Zhao M."/>
            <person name="Edger P.P."/>
            <person name="Chelaifa H."/>
            <person name="Tack D."/>
            <person name="Lassalle G."/>
            <person name="Mestiri I."/>
            <person name="Schnel N."/>
            <person name="Le Paslier M.C."/>
            <person name="Fan G."/>
            <person name="Renault V."/>
            <person name="Bayer P.E."/>
            <person name="Golicz A.A."/>
            <person name="Manoli S."/>
            <person name="Lee T.H."/>
            <person name="Thi V.H."/>
            <person name="Chalabi S."/>
            <person name="Hu Q."/>
            <person name="Fan C."/>
            <person name="Tollenaere R."/>
            <person name="Lu Y."/>
            <person name="Battail C."/>
            <person name="Shen J."/>
            <person name="Sidebottom C.H."/>
            <person name="Wang X."/>
            <person name="Canaguier A."/>
            <person name="Chauveau A."/>
            <person name="Berard A."/>
            <person name="Deniot G."/>
            <person name="Guan M."/>
            <person name="Liu Z."/>
            <person name="Sun F."/>
            <person name="Lim Y.P."/>
            <person name="Lyons E."/>
            <person name="Town C.D."/>
            <person name="Bancroft I."/>
            <person name="Wang X."/>
            <person name="Meng J."/>
            <person name="Ma J."/>
            <person name="Pires J.C."/>
            <person name="King G.J."/>
            <person name="Brunel D."/>
            <person name="Delourme R."/>
            <person name="Renard M."/>
            <person name="Aury J.M."/>
            <person name="Adams K.L."/>
            <person name="Batley J."/>
            <person name="Snowdon R.J."/>
            <person name="Tost J."/>
            <person name="Edwards D."/>
            <person name="Zhou Y."/>
            <person name="Hua W."/>
            <person name="Sharpe A.G."/>
            <person name="Paterson A.H."/>
            <person name="Guan C."/>
            <person name="Wincker P."/>
        </authorList>
    </citation>
    <scope>NUCLEOTIDE SEQUENCE [LARGE SCALE GENOMIC DNA]</scope>
    <source>
        <strain evidence="3">cv. Darmor-bzh</strain>
    </source>
</reference>
<name>A0A078GL84_BRANA</name>
<organism evidence="2 3">
    <name type="scientific">Brassica napus</name>
    <name type="common">Rape</name>
    <dbReference type="NCBI Taxonomy" id="3708"/>
    <lineage>
        <taxon>Eukaryota</taxon>
        <taxon>Viridiplantae</taxon>
        <taxon>Streptophyta</taxon>
        <taxon>Embryophyta</taxon>
        <taxon>Tracheophyta</taxon>
        <taxon>Spermatophyta</taxon>
        <taxon>Magnoliopsida</taxon>
        <taxon>eudicotyledons</taxon>
        <taxon>Gunneridae</taxon>
        <taxon>Pentapetalae</taxon>
        <taxon>rosids</taxon>
        <taxon>malvids</taxon>
        <taxon>Brassicales</taxon>
        <taxon>Brassicaceae</taxon>
        <taxon>Brassiceae</taxon>
        <taxon>Brassica</taxon>
    </lineage>
</organism>
<gene>
    <name evidence="2" type="primary">BnaA05g19060D</name>
    <name evidence="2" type="ORF">GSBRNA2T00029506001</name>
</gene>
<sequence length="57" mass="6528">MLACTSLPFLIEMNSHFPLTQVLVPSFLQGIWTIFPYMVAAATALYLYIRSRYTPKT</sequence>
<dbReference type="Proteomes" id="UP000028999">
    <property type="component" value="Unassembled WGS sequence"/>
</dbReference>
<accession>A0A078GL84</accession>
<dbReference type="AlphaFoldDB" id="A0A078GL84"/>
<keyword evidence="1" id="KW-0812">Transmembrane</keyword>
<dbReference type="EMBL" id="LK032174">
    <property type="protein sequence ID" value="CDY25378.1"/>
    <property type="molecule type" value="Genomic_DNA"/>
</dbReference>
<keyword evidence="3" id="KW-1185">Reference proteome</keyword>